<evidence type="ECO:0000256" key="2">
    <source>
        <dbReference type="ARBA" id="ARBA00022729"/>
    </source>
</evidence>
<feature type="domain" description="Solute-binding protein family 5" evidence="4">
    <location>
        <begin position="72"/>
        <end position="451"/>
    </location>
</feature>
<evidence type="ECO:0000313" key="6">
    <source>
        <dbReference type="Proteomes" id="UP000019095"/>
    </source>
</evidence>
<protein>
    <submittedName>
        <fullName evidence="5">Periplasmic dipeptide transport protein</fullName>
    </submittedName>
</protein>
<dbReference type="Gene3D" id="3.90.76.10">
    <property type="entry name" value="Dipeptide-binding Protein, Domain 1"/>
    <property type="match status" value="1"/>
</dbReference>
<dbReference type="PIRSF" id="PIRSF002741">
    <property type="entry name" value="MppA"/>
    <property type="match status" value="1"/>
</dbReference>
<evidence type="ECO:0000256" key="1">
    <source>
        <dbReference type="ARBA" id="ARBA00005695"/>
    </source>
</evidence>
<reference evidence="5 6" key="1">
    <citation type="journal article" date="2014" name="Microbiology">
        <title>Unravelling the complete genome sequence of Advenella mimigardefordensis strain DPN7T and novel insights in the catabolism of the xenobiotic polythioester precursor 3,3'-dithiodipropionate.</title>
        <authorList>
            <person name="Wubbeler J.H."/>
            <person name="Hiessl S."/>
            <person name="Schuldes J."/>
            <person name="Thurmer A."/>
            <person name="Daniel R."/>
            <person name="Steinbuchel A."/>
        </authorList>
    </citation>
    <scope>NUCLEOTIDE SEQUENCE [LARGE SCALE GENOMIC DNA]</scope>
    <source>
        <strain evidence="6">DSM 17166 / LMG 22922 / DPN7</strain>
    </source>
</reference>
<dbReference type="GO" id="GO:0043190">
    <property type="term" value="C:ATP-binding cassette (ABC) transporter complex"/>
    <property type="evidence" value="ECO:0007669"/>
    <property type="project" value="InterPro"/>
</dbReference>
<evidence type="ECO:0000256" key="3">
    <source>
        <dbReference type="SAM" id="SignalP"/>
    </source>
</evidence>
<dbReference type="eggNOG" id="COG0747">
    <property type="taxonomic scope" value="Bacteria"/>
</dbReference>
<keyword evidence="6" id="KW-1185">Reference proteome</keyword>
<keyword evidence="2 3" id="KW-0732">Signal</keyword>
<evidence type="ECO:0000259" key="4">
    <source>
        <dbReference type="Pfam" id="PF00496"/>
    </source>
</evidence>
<feature type="signal peptide" evidence="3">
    <location>
        <begin position="1"/>
        <end position="25"/>
    </location>
</feature>
<dbReference type="Proteomes" id="UP000019095">
    <property type="component" value="Chromosome"/>
</dbReference>
<proteinExistence type="inferred from homology"/>
<dbReference type="PANTHER" id="PTHR30290:SF38">
    <property type="entry name" value="D,D-DIPEPTIDE-BINDING PERIPLASMIC PROTEIN DDPA-RELATED"/>
    <property type="match status" value="1"/>
</dbReference>
<accession>W0PGF9</accession>
<dbReference type="PATRIC" id="fig|1247726.3.peg.2905"/>
<dbReference type="GO" id="GO:0030288">
    <property type="term" value="C:outer membrane-bounded periplasmic space"/>
    <property type="evidence" value="ECO:0007669"/>
    <property type="project" value="TreeGrafter"/>
</dbReference>
<dbReference type="Pfam" id="PF00496">
    <property type="entry name" value="SBP_bac_5"/>
    <property type="match status" value="1"/>
</dbReference>
<feature type="chain" id="PRO_5004794113" evidence="3">
    <location>
        <begin position="26"/>
        <end position="533"/>
    </location>
</feature>
<gene>
    <name evidence="5" type="primary">dppA3</name>
    <name evidence="5" type="ORF">MIM_c26430</name>
</gene>
<dbReference type="EMBL" id="CP003915">
    <property type="protein sequence ID" value="AHG64712.1"/>
    <property type="molecule type" value="Genomic_DNA"/>
</dbReference>
<dbReference type="GO" id="GO:0042938">
    <property type="term" value="P:dipeptide transport"/>
    <property type="evidence" value="ECO:0007669"/>
    <property type="project" value="TreeGrafter"/>
</dbReference>
<organism evidence="5 6">
    <name type="scientific">Advenella mimigardefordensis (strain DSM 17166 / LMG 22922 / DPN7)</name>
    <dbReference type="NCBI Taxonomy" id="1247726"/>
    <lineage>
        <taxon>Bacteria</taxon>
        <taxon>Pseudomonadati</taxon>
        <taxon>Pseudomonadota</taxon>
        <taxon>Betaproteobacteria</taxon>
        <taxon>Burkholderiales</taxon>
        <taxon>Alcaligenaceae</taxon>
    </lineage>
</organism>
<dbReference type="KEGG" id="amim:MIM_c26430"/>
<dbReference type="InterPro" id="IPR030678">
    <property type="entry name" value="Peptide/Ni-bd"/>
</dbReference>
<dbReference type="SUPFAM" id="SSF53850">
    <property type="entry name" value="Periplasmic binding protein-like II"/>
    <property type="match status" value="1"/>
</dbReference>
<dbReference type="CDD" id="cd08493">
    <property type="entry name" value="PBP2_DppA_like"/>
    <property type="match status" value="1"/>
</dbReference>
<dbReference type="InterPro" id="IPR039424">
    <property type="entry name" value="SBP_5"/>
</dbReference>
<sequence length="533" mass="59784">MVMKIRFSRSMLAALFACSITTAQAADKTLIYCSSASPAGFDIAQYAAVTDSEASAATVYNGLVAFKRGSTEVIPALAEKWDISADGLVYTFHLRRGVKFHTTRFFTPTRELTADDVVYTFERMMSKEHPFRKAYPADFPYFTDMGLDKNLKSVEKVDDHTVKFTLHNLDASFVQNMAMSFAIIHSREYMEKLLADGTPELINQQPLGTGPFVFQRYQKDAQIRFKANKDYWNKEDGPLVDNLVFAITKDSAVAAQKLKAGECHIAYSPLPADIELLKKDPNIKILSAPGFNVGYVYYNTEKGPLRNPQVRVALDMAINKPAIIKAVYGGLGVLAHGPMPTSQWSYDETIKSRPHDLDKARELLVQAGYPDGFDLGLWALPVARLHNSRLTAELIQADWAKIGVRVKLNTYEWAEYLKRARQGSHDVIMVGWVGDNGDPDNWLGNLLACRSVGGSNFSRFCHKPMDELLNKAKRLTDKEERTRLYKEAQAIFHEQMPMSPIATALQSVPMSNKVDGFRINPFGIYQFFGVSLK</sequence>
<dbReference type="PROSITE" id="PS01040">
    <property type="entry name" value="SBP_BACTERIAL_5"/>
    <property type="match status" value="1"/>
</dbReference>
<dbReference type="InterPro" id="IPR023765">
    <property type="entry name" value="SBP_5_CS"/>
</dbReference>
<dbReference type="GO" id="GO:1904680">
    <property type="term" value="F:peptide transmembrane transporter activity"/>
    <property type="evidence" value="ECO:0007669"/>
    <property type="project" value="TreeGrafter"/>
</dbReference>
<dbReference type="InterPro" id="IPR000914">
    <property type="entry name" value="SBP_5_dom"/>
</dbReference>
<comment type="similarity">
    <text evidence="1">Belongs to the bacterial solute-binding protein 5 family.</text>
</comment>
<evidence type="ECO:0000313" key="5">
    <source>
        <dbReference type="EMBL" id="AHG64712.1"/>
    </source>
</evidence>
<dbReference type="Gene3D" id="3.10.105.10">
    <property type="entry name" value="Dipeptide-binding Protein, Domain 3"/>
    <property type="match status" value="1"/>
</dbReference>
<dbReference type="PANTHER" id="PTHR30290">
    <property type="entry name" value="PERIPLASMIC BINDING COMPONENT OF ABC TRANSPORTER"/>
    <property type="match status" value="1"/>
</dbReference>
<name>W0PGF9_ADVMD</name>
<dbReference type="STRING" id="1247726.MIM_c26430"/>
<dbReference type="AlphaFoldDB" id="W0PGF9"/>
<dbReference type="HOGENOM" id="CLU_017028_7_0_4"/>
<dbReference type="Gene3D" id="3.40.190.10">
    <property type="entry name" value="Periplasmic binding protein-like II"/>
    <property type="match status" value="1"/>
</dbReference>
<dbReference type="FunFam" id="3.40.190.10:FF:000036">
    <property type="entry name" value="Dipeptide ABC transporter, substrate-binding protein"/>
    <property type="match status" value="1"/>
</dbReference>